<dbReference type="AlphaFoldDB" id="R7QV13"/>
<dbReference type="GeneID" id="17319332"/>
<feature type="compositionally biased region" description="Basic and acidic residues" evidence="6">
    <location>
        <begin position="376"/>
        <end position="387"/>
    </location>
</feature>
<dbReference type="KEGG" id="ccp:CHC_T00007837001"/>
<dbReference type="OrthoDB" id="301415at2759"/>
<evidence type="ECO:0000256" key="3">
    <source>
        <dbReference type="ARBA" id="ARBA00022741"/>
    </source>
</evidence>
<protein>
    <recommendedName>
        <fullName evidence="7">Alpha-type protein kinase domain-containing protein</fullName>
    </recommendedName>
</protein>
<dbReference type="PROSITE" id="PS51158">
    <property type="entry name" value="ALPHA_KINASE"/>
    <property type="match status" value="1"/>
</dbReference>
<evidence type="ECO:0000256" key="5">
    <source>
        <dbReference type="ARBA" id="ARBA00022840"/>
    </source>
</evidence>
<organism evidence="8 9">
    <name type="scientific">Chondrus crispus</name>
    <name type="common">Carrageen Irish moss</name>
    <name type="synonym">Polymorpha crispa</name>
    <dbReference type="NCBI Taxonomy" id="2769"/>
    <lineage>
        <taxon>Eukaryota</taxon>
        <taxon>Rhodophyta</taxon>
        <taxon>Florideophyceae</taxon>
        <taxon>Rhodymeniophycidae</taxon>
        <taxon>Gigartinales</taxon>
        <taxon>Gigartinaceae</taxon>
        <taxon>Chondrus</taxon>
    </lineage>
</organism>
<feature type="region of interest" description="Disordered" evidence="6">
    <location>
        <begin position="348"/>
        <end position="398"/>
    </location>
</feature>
<dbReference type="PANTHER" id="PTHR45992">
    <property type="entry name" value="EUKARYOTIC ELONGATION FACTOR 2 KINASE-RELATED"/>
    <property type="match status" value="1"/>
</dbReference>
<evidence type="ECO:0000313" key="8">
    <source>
        <dbReference type="EMBL" id="CDF41321.1"/>
    </source>
</evidence>
<dbReference type="STRING" id="2769.R7QV13"/>
<dbReference type="CDD" id="cd04515">
    <property type="entry name" value="Alpha_kinase"/>
    <property type="match status" value="1"/>
</dbReference>
<keyword evidence="4" id="KW-0418">Kinase</keyword>
<evidence type="ECO:0000256" key="6">
    <source>
        <dbReference type="SAM" id="MobiDB-lite"/>
    </source>
</evidence>
<dbReference type="Gene3D" id="3.20.200.10">
    <property type="entry name" value="MHCK/EF2 kinase"/>
    <property type="match status" value="1"/>
</dbReference>
<keyword evidence="9" id="KW-1185">Reference proteome</keyword>
<feature type="domain" description="Alpha-type protein kinase" evidence="7">
    <location>
        <begin position="12"/>
        <end position="290"/>
    </location>
</feature>
<dbReference type="InterPro" id="IPR011009">
    <property type="entry name" value="Kinase-like_dom_sf"/>
</dbReference>
<gene>
    <name evidence="8" type="ORF">CHC_T00007837001</name>
</gene>
<dbReference type="InterPro" id="IPR051852">
    <property type="entry name" value="Alpha-type_PK"/>
</dbReference>
<keyword evidence="1" id="KW-0723">Serine/threonine-protein kinase</keyword>
<evidence type="ECO:0000256" key="2">
    <source>
        <dbReference type="ARBA" id="ARBA00022679"/>
    </source>
</evidence>
<dbReference type="RefSeq" id="XP_005711615.1">
    <property type="nucleotide sequence ID" value="XM_005711558.1"/>
</dbReference>
<proteinExistence type="predicted"/>
<dbReference type="PANTHER" id="PTHR45992:SF11">
    <property type="entry name" value="ALPHA-TYPE PROTEIN KINASE DOMAIN-CONTAINING PROTEIN"/>
    <property type="match status" value="1"/>
</dbReference>
<keyword evidence="2" id="KW-0808">Transferase</keyword>
<evidence type="ECO:0000256" key="4">
    <source>
        <dbReference type="ARBA" id="ARBA00022777"/>
    </source>
</evidence>
<keyword evidence="5" id="KW-0067">ATP-binding</keyword>
<dbReference type="Pfam" id="PF02816">
    <property type="entry name" value="Alpha_kinase"/>
    <property type="match status" value="1"/>
</dbReference>
<dbReference type="EMBL" id="HG002355">
    <property type="protein sequence ID" value="CDF41321.1"/>
    <property type="molecule type" value="Genomic_DNA"/>
</dbReference>
<sequence length="439" mass="49222">MDSASIVFALPPTSCAQGEIIRDGYNLIVDVLREPLRELHCAADITPQYFVIFDVFPFSAGAQRLAFKGSIYERVASGDPVFCVHAIVKMEMAIPEVVETMETERTRINATEAQKTVRKHDVTRQYIEKWCALGINKSVHVLSTEKVTITRGCSLQNIDRRRFPILHQLFKKLSLDAVLYKNAVGTVEDYLPGRFTKFLNNDGMANNEVSANFPAAFSHWSWVESKGALMVSDIQGVRTGAGYALTDPCIHSVRDREGYGISDLGMTGVEHFFKRHRCNALCNDLGLGKDDADIDLGHGMRTRILPNAAWFGGHMEQQNERRHAVAGSPIGTMEGKTRMKLHAGRDCEVMESEGTDESGSKVRRRSTMRVQTRTRAAADMKQRERRTTIAAGEEAGVEAAKRRRAWGRFWSPSSGGSKKEEDKRIFLRGLFSPRKRVHE</sequence>
<dbReference type="GO" id="GO:0005524">
    <property type="term" value="F:ATP binding"/>
    <property type="evidence" value="ECO:0007669"/>
    <property type="project" value="UniProtKB-KW"/>
</dbReference>
<accession>R7QV13</accession>
<evidence type="ECO:0000259" key="7">
    <source>
        <dbReference type="PROSITE" id="PS51158"/>
    </source>
</evidence>
<keyword evidence="3" id="KW-0547">Nucleotide-binding</keyword>
<evidence type="ECO:0000313" key="9">
    <source>
        <dbReference type="Proteomes" id="UP000012073"/>
    </source>
</evidence>
<evidence type="ECO:0000256" key="1">
    <source>
        <dbReference type="ARBA" id="ARBA00022527"/>
    </source>
</evidence>
<dbReference type="SUPFAM" id="SSF56112">
    <property type="entry name" value="Protein kinase-like (PK-like)"/>
    <property type="match status" value="1"/>
</dbReference>
<dbReference type="InterPro" id="IPR004166">
    <property type="entry name" value="a-kinase_dom"/>
</dbReference>
<name>R7QV13_CHOCR</name>
<dbReference type="SMART" id="SM00811">
    <property type="entry name" value="Alpha_kinase"/>
    <property type="match status" value="1"/>
</dbReference>
<dbReference type="Gramene" id="CDF41321">
    <property type="protein sequence ID" value="CDF41321"/>
    <property type="gene ID" value="CHC_T00007837001"/>
</dbReference>
<reference evidence="9" key="1">
    <citation type="journal article" date="2013" name="Proc. Natl. Acad. Sci. U.S.A.">
        <title>Genome structure and metabolic features in the red seaweed Chondrus crispus shed light on evolution of the Archaeplastida.</title>
        <authorList>
            <person name="Collen J."/>
            <person name="Porcel B."/>
            <person name="Carre W."/>
            <person name="Ball S.G."/>
            <person name="Chaparro C."/>
            <person name="Tonon T."/>
            <person name="Barbeyron T."/>
            <person name="Michel G."/>
            <person name="Noel B."/>
            <person name="Valentin K."/>
            <person name="Elias M."/>
            <person name="Artiguenave F."/>
            <person name="Arun A."/>
            <person name="Aury J.M."/>
            <person name="Barbosa-Neto J.F."/>
            <person name="Bothwell J.H."/>
            <person name="Bouget F.Y."/>
            <person name="Brillet L."/>
            <person name="Cabello-Hurtado F."/>
            <person name="Capella-Gutierrez S."/>
            <person name="Charrier B."/>
            <person name="Cladiere L."/>
            <person name="Cock J.M."/>
            <person name="Coelho S.M."/>
            <person name="Colleoni C."/>
            <person name="Czjzek M."/>
            <person name="Da Silva C."/>
            <person name="Delage L."/>
            <person name="Denoeud F."/>
            <person name="Deschamps P."/>
            <person name="Dittami S.M."/>
            <person name="Gabaldon T."/>
            <person name="Gachon C.M."/>
            <person name="Groisillier A."/>
            <person name="Herve C."/>
            <person name="Jabbari K."/>
            <person name="Katinka M."/>
            <person name="Kloareg B."/>
            <person name="Kowalczyk N."/>
            <person name="Labadie K."/>
            <person name="Leblanc C."/>
            <person name="Lopez P.J."/>
            <person name="McLachlan D.H."/>
            <person name="Meslet-Cladiere L."/>
            <person name="Moustafa A."/>
            <person name="Nehr Z."/>
            <person name="Nyvall Collen P."/>
            <person name="Panaud O."/>
            <person name="Partensky F."/>
            <person name="Poulain J."/>
            <person name="Rensing S.A."/>
            <person name="Rousvoal S."/>
            <person name="Samson G."/>
            <person name="Symeonidi A."/>
            <person name="Weissenbach J."/>
            <person name="Zambounis A."/>
            <person name="Wincker P."/>
            <person name="Boyen C."/>
        </authorList>
    </citation>
    <scope>NUCLEOTIDE SEQUENCE [LARGE SCALE GENOMIC DNA]</scope>
    <source>
        <strain evidence="9">cv. Stackhouse</strain>
    </source>
</reference>
<dbReference type="Proteomes" id="UP000012073">
    <property type="component" value="Unassembled WGS sequence"/>
</dbReference>
<dbReference type="GO" id="GO:0004674">
    <property type="term" value="F:protein serine/threonine kinase activity"/>
    <property type="evidence" value="ECO:0007669"/>
    <property type="project" value="UniProtKB-KW"/>
</dbReference>